<dbReference type="RefSeq" id="WP_016443469.1">
    <property type="nucleotide sequence ID" value="NZ_KE150266.1"/>
</dbReference>
<dbReference type="Proteomes" id="UP000014387">
    <property type="component" value="Unassembled WGS sequence"/>
</dbReference>
<keyword evidence="9" id="KW-1185">Reference proteome</keyword>
<comment type="caution">
    <text evidence="8">The sequence shown here is derived from an EMBL/GenBank/DDBJ whole genome shotgun (WGS) entry which is preliminary data.</text>
</comment>
<accession>A0A9W5RDE4</accession>
<evidence type="ECO:0000256" key="2">
    <source>
        <dbReference type="ARBA" id="ARBA00022692"/>
    </source>
</evidence>
<feature type="region of interest" description="Disordered" evidence="5">
    <location>
        <begin position="1"/>
        <end position="47"/>
    </location>
</feature>
<feature type="compositionally biased region" description="Polar residues" evidence="5">
    <location>
        <begin position="1"/>
        <end position="12"/>
    </location>
</feature>
<evidence type="ECO:0000256" key="3">
    <source>
        <dbReference type="ARBA" id="ARBA00022989"/>
    </source>
</evidence>
<feature type="compositionally biased region" description="Low complexity" evidence="5">
    <location>
        <begin position="19"/>
        <end position="38"/>
    </location>
</feature>
<name>A0A9W5RDE4_9ACTO</name>
<feature type="transmembrane region" description="Helical" evidence="6">
    <location>
        <begin position="99"/>
        <end position="118"/>
    </location>
</feature>
<sequence length="141" mass="15708">MSYPENNSNQGQVPGPGENYYSNQYQAPPPSYSQQPGGQYAGQQNHETYPNMYADPYVAAGYKRVNKHLFVWLGAFLLGGFGVDRFMRGQVGLGLVKFFCNWMTLGIWGLVDWIIAAVKAYGEAFGTSEEIVFDPTGAYIR</sequence>
<dbReference type="EMBL" id="AGWN01000001">
    <property type="protein sequence ID" value="EPD30357.1"/>
    <property type="molecule type" value="Genomic_DNA"/>
</dbReference>
<dbReference type="GO" id="GO:0016020">
    <property type="term" value="C:membrane"/>
    <property type="evidence" value="ECO:0007669"/>
    <property type="project" value="UniProtKB-SubCell"/>
</dbReference>
<evidence type="ECO:0000256" key="1">
    <source>
        <dbReference type="ARBA" id="ARBA00004141"/>
    </source>
</evidence>
<gene>
    <name evidence="8" type="ORF">HMPREF9238_00095</name>
</gene>
<dbReference type="Pfam" id="PF05154">
    <property type="entry name" value="TM2"/>
    <property type="match status" value="1"/>
</dbReference>
<evidence type="ECO:0000313" key="9">
    <source>
        <dbReference type="Proteomes" id="UP000014387"/>
    </source>
</evidence>
<keyword evidence="2 6" id="KW-0812">Transmembrane</keyword>
<feature type="domain" description="TM2" evidence="7">
    <location>
        <begin position="66"/>
        <end position="114"/>
    </location>
</feature>
<reference evidence="8 9" key="1">
    <citation type="submission" date="2013-05" db="EMBL/GenBank/DDBJ databases">
        <title>The Genome Sequence of Actinomyces europaeus ACS-120-V-COL10B.</title>
        <authorList>
            <consortium name="The Broad Institute Genomics Platform"/>
            <person name="Earl A."/>
            <person name="Ward D."/>
            <person name="Feldgarden M."/>
            <person name="Gevers D."/>
            <person name="Saerens B."/>
            <person name="Vaneechoutte M."/>
            <person name="Walker B."/>
            <person name="Young S."/>
            <person name="Zeng Q."/>
            <person name="Gargeya S."/>
            <person name="Fitzgerald M."/>
            <person name="Haas B."/>
            <person name="Abouelleil A."/>
            <person name="Allen A.W."/>
            <person name="Alvarado L."/>
            <person name="Arachchi H.M."/>
            <person name="Berlin A.M."/>
            <person name="Chapman S.B."/>
            <person name="Gainer-Dewar J."/>
            <person name="Goldberg J."/>
            <person name="Griggs A."/>
            <person name="Gujja S."/>
            <person name="Hansen M."/>
            <person name="Howarth C."/>
            <person name="Imamovic A."/>
            <person name="Ireland A."/>
            <person name="Larimer J."/>
            <person name="McCowan C."/>
            <person name="Murphy C."/>
            <person name="Pearson M."/>
            <person name="Poon T.W."/>
            <person name="Priest M."/>
            <person name="Roberts A."/>
            <person name="Saif S."/>
            <person name="Shea T."/>
            <person name="Sisk P."/>
            <person name="Sykes S."/>
            <person name="Wortman J."/>
            <person name="Nusbaum C."/>
            <person name="Birren B."/>
        </authorList>
    </citation>
    <scope>NUCLEOTIDE SEQUENCE [LARGE SCALE GENOMIC DNA]</scope>
    <source>
        <strain evidence="8 9">ACS-120-V-Col10b</strain>
    </source>
</reference>
<comment type="subcellular location">
    <subcellularLocation>
        <location evidence="1">Membrane</location>
        <topology evidence="1">Multi-pass membrane protein</topology>
    </subcellularLocation>
</comment>
<proteinExistence type="predicted"/>
<dbReference type="AlphaFoldDB" id="A0A9W5RDE4"/>
<organism evidence="8 9">
    <name type="scientific">Gleimia europaea ACS-120-V-Col10b</name>
    <dbReference type="NCBI Taxonomy" id="883069"/>
    <lineage>
        <taxon>Bacteria</taxon>
        <taxon>Bacillati</taxon>
        <taxon>Actinomycetota</taxon>
        <taxon>Actinomycetes</taxon>
        <taxon>Actinomycetales</taxon>
        <taxon>Actinomycetaceae</taxon>
        <taxon>Gleimia</taxon>
    </lineage>
</organism>
<evidence type="ECO:0000313" key="8">
    <source>
        <dbReference type="EMBL" id="EPD30357.1"/>
    </source>
</evidence>
<evidence type="ECO:0000256" key="4">
    <source>
        <dbReference type="ARBA" id="ARBA00023136"/>
    </source>
</evidence>
<evidence type="ECO:0000256" key="6">
    <source>
        <dbReference type="SAM" id="Phobius"/>
    </source>
</evidence>
<dbReference type="InterPro" id="IPR007829">
    <property type="entry name" value="TM2"/>
</dbReference>
<keyword evidence="3 6" id="KW-1133">Transmembrane helix</keyword>
<evidence type="ECO:0000259" key="7">
    <source>
        <dbReference type="Pfam" id="PF05154"/>
    </source>
</evidence>
<feature type="transmembrane region" description="Helical" evidence="6">
    <location>
        <begin position="69"/>
        <end position="87"/>
    </location>
</feature>
<protein>
    <recommendedName>
        <fullName evidence="7">TM2 domain-containing protein</fullName>
    </recommendedName>
</protein>
<evidence type="ECO:0000256" key="5">
    <source>
        <dbReference type="SAM" id="MobiDB-lite"/>
    </source>
</evidence>
<keyword evidence="4 6" id="KW-0472">Membrane</keyword>